<dbReference type="AlphaFoldDB" id="A0A0P0RNM3"/>
<accession>A0A0P0RNM3</accession>
<organism evidence="15 16">
    <name type="scientific">Paraburkholderia caribensis MBA4</name>
    <dbReference type="NCBI Taxonomy" id="1323664"/>
    <lineage>
        <taxon>Bacteria</taxon>
        <taxon>Pseudomonadati</taxon>
        <taxon>Pseudomonadota</taxon>
        <taxon>Betaproteobacteria</taxon>
        <taxon>Burkholderiales</taxon>
        <taxon>Burkholderiaceae</taxon>
        <taxon>Paraburkholderia</taxon>
    </lineage>
</organism>
<comment type="similarity">
    <text evidence="2 12">Belongs to the peptidase M14 family.</text>
</comment>
<evidence type="ECO:0000256" key="8">
    <source>
        <dbReference type="ARBA" id="ARBA00022833"/>
    </source>
</evidence>
<evidence type="ECO:0000256" key="13">
    <source>
        <dbReference type="SAM" id="MobiDB-lite"/>
    </source>
</evidence>
<evidence type="ECO:0000256" key="11">
    <source>
        <dbReference type="ARBA" id="ARBA00066554"/>
    </source>
</evidence>
<dbReference type="KEGG" id="bcai:K788_00006065"/>
<sequence length="457" mass="50791">MSRYHARITGKDQAALADLVTKYKVTVARHTVEKVHGGYRVDAHATHAQIKALEADGYQVERLEDAEAQGKVRQAETRAQLAAPHALEALTVAAGTGYLDVAQIEAALAAASAAPNDAFTKLIKLPHTTWEKRNCHALKIGKGNAAGRPGIYFLGGVHAREWGSPDILIHFVQLLANAYTTHKPVKIGSRTFKAADIRHVVESKDLFVFPQANPDGRHHSMTTESMWRKNRRPAPAGHGKPQCCGVDINRNYNFLWNFPQYFDPESPIANSTDPCDYEVYIGPAAESEPETKNAVWMFDTYPNIRYFVDLHSYSEDILYNWGDDENQSGHPDMNFQNAAYDGKRGIANDKAYREYIATADKKIAVGLANEMRDAIKASRGRVYKTEQSMSLYPTAGTSDDYAFSRHIVDAKKAKVFSYTIEWGSPDNPTPFHPPYAEMKQIIDEVTAGLLAFCIAAK</sequence>
<dbReference type="PROSITE" id="PS52035">
    <property type="entry name" value="PEPTIDASE_M14"/>
    <property type="match status" value="1"/>
</dbReference>
<dbReference type="PANTHER" id="PTHR11705">
    <property type="entry name" value="PROTEASE FAMILY M14 CARBOXYPEPTIDASE A,B"/>
    <property type="match status" value="1"/>
</dbReference>
<dbReference type="EC" id="3.4.17.18" evidence="11"/>
<feature type="domain" description="Peptidase M14" evidence="14">
    <location>
        <begin position="97"/>
        <end position="456"/>
    </location>
</feature>
<dbReference type="Proteomes" id="UP000019146">
    <property type="component" value="Plasmid unnamed"/>
</dbReference>
<keyword evidence="9" id="KW-0482">Metalloprotease</keyword>
<evidence type="ECO:0000256" key="6">
    <source>
        <dbReference type="ARBA" id="ARBA00022729"/>
    </source>
</evidence>
<evidence type="ECO:0000256" key="4">
    <source>
        <dbReference type="ARBA" id="ARBA00022670"/>
    </source>
</evidence>
<dbReference type="EMBL" id="CP012748">
    <property type="protein sequence ID" value="ALL70537.1"/>
    <property type="molecule type" value="Genomic_DNA"/>
</dbReference>
<keyword evidence="3" id="KW-0121">Carboxypeptidase</keyword>
<evidence type="ECO:0000256" key="7">
    <source>
        <dbReference type="ARBA" id="ARBA00022801"/>
    </source>
</evidence>
<dbReference type="GO" id="GO:0006508">
    <property type="term" value="P:proteolysis"/>
    <property type="evidence" value="ECO:0007669"/>
    <property type="project" value="UniProtKB-KW"/>
</dbReference>
<keyword evidence="7" id="KW-0378">Hydrolase</keyword>
<evidence type="ECO:0000256" key="12">
    <source>
        <dbReference type="PROSITE-ProRule" id="PRU01379"/>
    </source>
</evidence>
<evidence type="ECO:0000256" key="3">
    <source>
        <dbReference type="ARBA" id="ARBA00022645"/>
    </source>
</evidence>
<comment type="cofactor">
    <cofactor evidence="1">
        <name>Zn(2+)</name>
        <dbReference type="ChEBI" id="CHEBI:29105"/>
    </cofactor>
</comment>
<dbReference type="SUPFAM" id="SSF53187">
    <property type="entry name" value="Zn-dependent exopeptidases"/>
    <property type="match status" value="1"/>
</dbReference>
<evidence type="ECO:0000313" key="15">
    <source>
        <dbReference type="EMBL" id="ALL70537.1"/>
    </source>
</evidence>
<evidence type="ECO:0000256" key="10">
    <source>
        <dbReference type="ARBA" id="ARBA00050859"/>
    </source>
</evidence>
<dbReference type="InterPro" id="IPR000834">
    <property type="entry name" value="Peptidase_M14"/>
</dbReference>
<keyword evidence="4" id="KW-0645">Protease</keyword>
<evidence type="ECO:0000256" key="1">
    <source>
        <dbReference type="ARBA" id="ARBA00001947"/>
    </source>
</evidence>
<dbReference type="Gene3D" id="3.40.630.10">
    <property type="entry name" value="Zn peptidases"/>
    <property type="match status" value="1"/>
</dbReference>
<feature type="region of interest" description="Disordered" evidence="13">
    <location>
        <begin position="218"/>
        <end position="240"/>
    </location>
</feature>
<evidence type="ECO:0000256" key="2">
    <source>
        <dbReference type="ARBA" id="ARBA00005988"/>
    </source>
</evidence>
<dbReference type="CDD" id="cd06228">
    <property type="entry name" value="M14-like"/>
    <property type="match status" value="1"/>
</dbReference>
<dbReference type="GeneID" id="69973996"/>
<evidence type="ECO:0000256" key="9">
    <source>
        <dbReference type="ARBA" id="ARBA00023049"/>
    </source>
</evidence>
<comment type="catalytic activity">
    <reaction evidence="10">
        <text>Releases a C-terminal residue, which may be hydrophobic or positively charged.</text>
        <dbReference type="EC" id="3.4.17.18"/>
    </reaction>
</comment>
<keyword evidence="6" id="KW-0732">Signal</keyword>
<reference evidence="15 16" key="1">
    <citation type="journal article" date="2014" name="Genome Announc.">
        <title>Draft Genome Sequence of the Haloacid-Degrading Burkholderia caribensis Strain MBA4.</title>
        <authorList>
            <person name="Pan Y."/>
            <person name="Kong K.F."/>
            <person name="Tsang J.S."/>
        </authorList>
    </citation>
    <scope>NUCLEOTIDE SEQUENCE [LARGE SCALE GENOMIC DNA]</scope>
    <source>
        <strain evidence="15 16">MBA4</strain>
        <plasmid evidence="16">Plasmid</plasmid>
    </source>
</reference>
<evidence type="ECO:0000256" key="5">
    <source>
        <dbReference type="ARBA" id="ARBA00022723"/>
    </source>
</evidence>
<dbReference type="PRINTS" id="PR00765">
    <property type="entry name" value="CRBOXYPTASEA"/>
</dbReference>
<keyword evidence="8" id="KW-0862">Zinc</keyword>
<proteinExistence type="inferred from homology"/>
<dbReference type="RefSeq" id="WP_035994017.1">
    <property type="nucleotide sequence ID" value="NZ_CP012748.1"/>
</dbReference>
<dbReference type="FunFam" id="3.40.630.10:FF:000084">
    <property type="entry name" value="Carboxypeptidase B2"/>
    <property type="match status" value="1"/>
</dbReference>
<dbReference type="Pfam" id="PF00246">
    <property type="entry name" value="Peptidase_M14"/>
    <property type="match status" value="1"/>
</dbReference>
<evidence type="ECO:0000259" key="14">
    <source>
        <dbReference type="PROSITE" id="PS52035"/>
    </source>
</evidence>
<keyword evidence="15" id="KW-0614">Plasmid</keyword>
<name>A0A0P0RNM3_9BURK</name>
<dbReference type="PANTHER" id="PTHR11705:SF143">
    <property type="entry name" value="SLL0236 PROTEIN"/>
    <property type="match status" value="1"/>
</dbReference>
<keyword evidence="5" id="KW-0479">Metal-binding</keyword>
<geneLocation type="plasmid" evidence="16"/>
<gene>
    <name evidence="15" type="ORF">K788_00006065</name>
</gene>
<dbReference type="SMART" id="SM00631">
    <property type="entry name" value="Zn_pept"/>
    <property type="match status" value="1"/>
</dbReference>
<dbReference type="GO" id="GO:0005615">
    <property type="term" value="C:extracellular space"/>
    <property type="evidence" value="ECO:0007669"/>
    <property type="project" value="TreeGrafter"/>
</dbReference>
<feature type="active site" description="Proton donor/acceptor" evidence="12">
    <location>
        <position position="421"/>
    </location>
</feature>
<evidence type="ECO:0000313" key="16">
    <source>
        <dbReference type="Proteomes" id="UP000019146"/>
    </source>
</evidence>
<dbReference type="GO" id="GO:0004181">
    <property type="term" value="F:metallocarboxypeptidase activity"/>
    <property type="evidence" value="ECO:0007669"/>
    <property type="project" value="InterPro"/>
</dbReference>
<protein>
    <recommendedName>
        <fullName evidence="11">carboxypeptidase T</fullName>
        <ecNumber evidence="11">3.4.17.18</ecNumber>
    </recommendedName>
</protein>
<dbReference type="GO" id="GO:0008270">
    <property type="term" value="F:zinc ion binding"/>
    <property type="evidence" value="ECO:0007669"/>
    <property type="project" value="InterPro"/>
</dbReference>